<dbReference type="RefSeq" id="XP_011776858.1">
    <property type="nucleotide sequence ID" value="XM_011778556.1"/>
</dbReference>
<dbReference type="Proteomes" id="UP000002316">
    <property type="component" value="Chromosome 9"/>
</dbReference>
<evidence type="ECO:0000313" key="2">
    <source>
        <dbReference type="Proteomes" id="UP000002316"/>
    </source>
</evidence>
<reference evidence="2" key="1">
    <citation type="journal article" date="2010" name="PLoS Negl. Trop. Dis.">
        <title>The genome sequence of Trypanosoma brucei gambiense, causative agent of chronic human african trypanosomiasis.</title>
        <authorList>
            <person name="Jackson A.P."/>
            <person name="Sanders M."/>
            <person name="Berry A."/>
            <person name="McQuillan J."/>
            <person name="Aslett M.A."/>
            <person name="Quail M.A."/>
            <person name="Chukualim B."/>
            <person name="Capewell P."/>
            <person name="MacLeod A."/>
            <person name="Melville S.E."/>
            <person name="Gibson W."/>
            <person name="Barry J.D."/>
            <person name="Berriman M."/>
            <person name="Hertz-Fowler C."/>
        </authorList>
    </citation>
    <scope>NUCLEOTIDE SEQUENCE [LARGE SCALE GENOMIC DNA]</scope>
    <source>
        <strain evidence="2">MHOM/CI/86/DAL972</strain>
    </source>
</reference>
<gene>
    <name evidence="1" type="ORF">TbgDal_IX6680</name>
</gene>
<dbReference type="AlphaFoldDB" id="C9ZYU3"/>
<sequence length="100" mass="11511">MYRPQPTSSESPWRVTKRMALAVLAYGPYVLESLPQGATTTPNCQTRRGVASTMQHPFTTHNHCHVQVWWWAAVRWRSHGQPKLVQRRIKRGGQSTPTHH</sequence>
<dbReference type="KEGG" id="tbg:TbgDal_IX6680"/>
<evidence type="ECO:0000313" key="1">
    <source>
        <dbReference type="EMBL" id="CBH14592.1"/>
    </source>
</evidence>
<proteinExistence type="predicted"/>
<protein>
    <submittedName>
        <fullName evidence="1">Uncharacterized protein</fullName>
    </submittedName>
</protein>
<name>C9ZYU3_TRYB9</name>
<dbReference type="GeneID" id="23860706"/>
<organism evidence="1 2">
    <name type="scientific">Trypanosoma brucei gambiense (strain MHOM/CI/86/DAL972)</name>
    <dbReference type="NCBI Taxonomy" id="679716"/>
    <lineage>
        <taxon>Eukaryota</taxon>
        <taxon>Discoba</taxon>
        <taxon>Euglenozoa</taxon>
        <taxon>Kinetoplastea</taxon>
        <taxon>Metakinetoplastina</taxon>
        <taxon>Trypanosomatida</taxon>
        <taxon>Trypanosomatidae</taxon>
        <taxon>Trypanosoma</taxon>
    </lineage>
</organism>
<dbReference type="EMBL" id="FN554972">
    <property type="protein sequence ID" value="CBH14592.1"/>
    <property type="molecule type" value="Genomic_DNA"/>
</dbReference>
<accession>C9ZYU3</accession>